<reference evidence="1 2" key="1">
    <citation type="submission" date="2015-08" db="EMBL/GenBank/DDBJ databases">
        <title>Draft Genome Sequences of 11 Lactococcus lactis subspecies cremoris strains.</title>
        <authorList>
            <person name="Wels M."/>
            <person name="Backus L."/>
            <person name="Boekhorst J."/>
            <person name="Dijkstra A."/>
            <person name="Beerthuizen M."/>
            <person name="Siezen R."/>
            <person name="Bachmann H."/>
            <person name="Van Hijum S."/>
        </authorList>
    </citation>
    <scope>NUCLEOTIDE SEQUENCE [LARGE SCALE GENOMIC DNA]</scope>
    <source>
        <strain evidence="1 2">KW10</strain>
    </source>
</reference>
<proteinExistence type="predicted"/>
<evidence type="ECO:0000313" key="2">
    <source>
        <dbReference type="Proteomes" id="UP000076519"/>
    </source>
</evidence>
<dbReference type="EMBL" id="LIYF01000030">
    <property type="protein sequence ID" value="KZK05430.1"/>
    <property type="molecule type" value="Genomic_DNA"/>
</dbReference>
<dbReference type="AlphaFoldDB" id="A0A166J2V2"/>
<sequence>MKLEPRQLSLHNVIQFSAELDKSKPWFEQIDEAGEYFKKILMSNGYYTSGPVVFSYNPENVDSSLNIMTTIGNKVEILEDSLEHFGFIENFMVDTDYWYRHFDITEEIPYKAIEEQINSQNKKINAIYHVILKFYGETMLDLYYDVEEI</sequence>
<name>A0A166J2V2_LACLC</name>
<evidence type="ECO:0000313" key="1">
    <source>
        <dbReference type="EMBL" id="KZK05430.1"/>
    </source>
</evidence>
<dbReference type="RefSeq" id="WP_063282188.1">
    <property type="nucleotide sequence ID" value="NZ_LIYF01000030.1"/>
</dbReference>
<organism evidence="1 2">
    <name type="scientific">Lactococcus lactis subsp. cremoris</name>
    <name type="common">Streptococcus cremoris</name>
    <dbReference type="NCBI Taxonomy" id="1359"/>
    <lineage>
        <taxon>Bacteria</taxon>
        <taxon>Bacillati</taxon>
        <taxon>Bacillota</taxon>
        <taxon>Bacilli</taxon>
        <taxon>Lactobacillales</taxon>
        <taxon>Streptococcaceae</taxon>
        <taxon>Lactococcus</taxon>
    </lineage>
</organism>
<accession>A0A166J2V2</accession>
<dbReference type="Proteomes" id="UP000076519">
    <property type="component" value="Unassembled WGS sequence"/>
</dbReference>
<dbReference type="PATRIC" id="fig|1359.32.peg.1004"/>
<comment type="caution">
    <text evidence="1">The sequence shown here is derived from an EMBL/GenBank/DDBJ whole genome shotgun (WGS) entry which is preliminary data.</text>
</comment>
<gene>
    <name evidence="1" type="ORF">AB996_1953</name>
</gene>
<protein>
    <recommendedName>
        <fullName evidence="3">DUF5085 family protein</fullName>
    </recommendedName>
</protein>
<evidence type="ECO:0008006" key="3">
    <source>
        <dbReference type="Google" id="ProtNLM"/>
    </source>
</evidence>